<evidence type="ECO:0000313" key="3">
    <source>
        <dbReference type="Proteomes" id="UP000759443"/>
    </source>
</evidence>
<reference evidence="2 3" key="1">
    <citation type="submission" date="2021-03" db="EMBL/GenBank/DDBJ databases">
        <title>Genomic Encyclopedia of Type Strains, Phase IV (KMG-IV): sequencing the most valuable type-strain genomes for metagenomic binning, comparative biology and taxonomic classification.</title>
        <authorList>
            <person name="Goeker M."/>
        </authorList>
    </citation>
    <scope>NUCLEOTIDE SEQUENCE [LARGE SCALE GENOMIC DNA]</scope>
    <source>
        <strain evidence="2 3">DSM 21600</strain>
    </source>
</reference>
<sequence>MSSPFRFTDLLQQSALHRLVVACLLIAGLWLAILWAANLA</sequence>
<keyword evidence="1" id="KW-1133">Transmembrane helix</keyword>
<keyword evidence="1" id="KW-0812">Transmembrane</keyword>
<keyword evidence="3" id="KW-1185">Reference proteome</keyword>
<evidence type="ECO:0000256" key="1">
    <source>
        <dbReference type="SAM" id="Phobius"/>
    </source>
</evidence>
<gene>
    <name evidence="2" type="ORF">J2Z17_001729</name>
</gene>
<organism evidence="2 3">
    <name type="scientific">Rhizobium halophytocola</name>
    <dbReference type="NCBI Taxonomy" id="735519"/>
    <lineage>
        <taxon>Bacteria</taxon>
        <taxon>Pseudomonadati</taxon>
        <taxon>Pseudomonadota</taxon>
        <taxon>Alphaproteobacteria</taxon>
        <taxon>Hyphomicrobiales</taxon>
        <taxon>Rhizobiaceae</taxon>
        <taxon>Rhizobium/Agrobacterium group</taxon>
        <taxon>Rhizobium</taxon>
    </lineage>
</organism>
<feature type="transmembrane region" description="Helical" evidence="1">
    <location>
        <begin position="15"/>
        <end position="37"/>
    </location>
</feature>
<dbReference type="RefSeq" id="WP_280923351.1">
    <property type="nucleotide sequence ID" value="NZ_JAGGJU010000004.1"/>
</dbReference>
<name>A0ABS4DX96_9HYPH</name>
<keyword evidence="1" id="KW-0472">Membrane</keyword>
<accession>A0ABS4DX96</accession>
<comment type="caution">
    <text evidence="2">The sequence shown here is derived from an EMBL/GenBank/DDBJ whole genome shotgun (WGS) entry which is preliminary data.</text>
</comment>
<dbReference type="Proteomes" id="UP000759443">
    <property type="component" value="Unassembled WGS sequence"/>
</dbReference>
<proteinExistence type="predicted"/>
<evidence type="ECO:0000313" key="2">
    <source>
        <dbReference type="EMBL" id="MBP1850295.1"/>
    </source>
</evidence>
<protein>
    <submittedName>
        <fullName evidence="2">Uncharacterized protein</fullName>
    </submittedName>
</protein>
<dbReference type="EMBL" id="JAGGJU010000004">
    <property type="protein sequence ID" value="MBP1850295.1"/>
    <property type="molecule type" value="Genomic_DNA"/>
</dbReference>